<evidence type="ECO:0000256" key="1">
    <source>
        <dbReference type="SAM" id="MobiDB-lite"/>
    </source>
</evidence>
<protein>
    <submittedName>
        <fullName evidence="2">Mrna cleavage factor family protein</fullName>
    </submittedName>
</protein>
<proteinExistence type="predicted"/>
<evidence type="ECO:0000313" key="3">
    <source>
        <dbReference type="Proteomes" id="UP000823046"/>
    </source>
</evidence>
<evidence type="ECO:0000313" key="2">
    <source>
        <dbReference type="EMBL" id="KAF8817910.1"/>
    </source>
</evidence>
<feature type="compositionally biased region" description="Polar residues" evidence="1">
    <location>
        <begin position="285"/>
        <end position="294"/>
    </location>
</feature>
<reference evidence="2 3" key="1">
    <citation type="journal article" date="2020" name="bioRxiv">
        <title>Metabolic contributions of an alphaproteobacterial endosymbiont in the apicomplexan Cardiosporidium cionae.</title>
        <authorList>
            <person name="Hunter E.S."/>
            <person name="Paight C.J."/>
            <person name="Lane C.E."/>
        </authorList>
    </citation>
    <scope>NUCLEOTIDE SEQUENCE [LARGE SCALE GENOMIC DNA]</scope>
    <source>
        <strain evidence="2">ESH_2018</strain>
    </source>
</reference>
<dbReference type="Proteomes" id="UP000823046">
    <property type="component" value="Unassembled WGS sequence"/>
</dbReference>
<dbReference type="PANTHER" id="PTHR13047">
    <property type="entry name" value="PRE-MRNA CLEAVAGE FACTOR IM, 25KD SUBUNIT"/>
    <property type="match status" value="1"/>
</dbReference>
<feature type="region of interest" description="Disordered" evidence="1">
    <location>
        <begin position="257"/>
        <end position="333"/>
    </location>
</feature>
<dbReference type="InterPro" id="IPR016706">
    <property type="entry name" value="Cleav_polyA_spec_factor_su5"/>
</dbReference>
<organism evidence="2 3">
    <name type="scientific">Cardiosporidium cionae</name>
    <dbReference type="NCBI Taxonomy" id="476202"/>
    <lineage>
        <taxon>Eukaryota</taxon>
        <taxon>Sar</taxon>
        <taxon>Alveolata</taxon>
        <taxon>Apicomplexa</taxon>
        <taxon>Aconoidasida</taxon>
        <taxon>Nephromycida</taxon>
        <taxon>Cardiosporidium</taxon>
    </lineage>
</organism>
<dbReference type="Gene3D" id="3.90.79.10">
    <property type="entry name" value="Nucleoside Triphosphate Pyrophosphohydrolase"/>
    <property type="match status" value="1"/>
</dbReference>
<comment type="caution">
    <text evidence="2">The sequence shown here is derived from an EMBL/GenBank/DDBJ whole genome shotgun (WGS) entry which is preliminary data.</text>
</comment>
<feature type="non-terminal residue" evidence="2">
    <location>
        <position position="1"/>
    </location>
</feature>
<dbReference type="Pfam" id="PF13869">
    <property type="entry name" value="NUDIX_2"/>
    <property type="match status" value="1"/>
</dbReference>
<name>A0ABQ7J4A4_9APIC</name>
<dbReference type="EMBL" id="JADAQX010001233">
    <property type="protein sequence ID" value="KAF8817910.1"/>
    <property type="molecule type" value="Genomic_DNA"/>
</dbReference>
<keyword evidence="3" id="KW-1185">Reference proteome</keyword>
<feature type="compositionally biased region" description="Polar residues" evidence="1">
    <location>
        <begin position="321"/>
        <end position="333"/>
    </location>
</feature>
<sequence length="333" mass="38154">EGVITVAPAVYQSRSQEHVPEWVIYPQSNYEYDTDDQKLESTGAAASSTSLGDDEFSLFEKRLKAYQREGIRRTAVGVLLCHRYDCPHLLLLQNTLTNKCVLPSGKYKSWDKPAIALGNKLKKLITVVSADLHSAHQLTMLPTSETSIEIGEYLGEWWRVELYSDPLPYLPTHVTRPKERLRLYQVTLPAKCIFHLPHHYVLKAVPIFDIHSKTYGLALSGLMHLLCRFRLHRMIEGEVGSGREIKRGEASVVTPHSTLYEESSTQEKEEEFQGGEDGSHRWTSTEENMESNPSIIIETMCEKERFHKEEEEEDTLHSILEQESSSFYENEEI</sequence>
<feature type="compositionally biased region" description="Basic and acidic residues" evidence="1">
    <location>
        <begin position="300"/>
        <end position="309"/>
    </location>
</feature>
<gene>
    <name evidence="2" type="ORF">IE077_002883</name>
</gene>
<accession>A0ABQ7J4A4</accession>